<evidence type="ECO:0000256" key="1">
    <source>
        <dbReference type="SAM" id="SignalP"/>
    </source>
</evidence>
<evidence type="ECO:0000313" key="3">
    <source>
        <dbReference type="Proteomes" id="UP000620124"/>
    </source>
</evidence>
<dbReference type="AlphaFoldDB" id="A0A8H6X330"/>
<sequence length="131" mass="12847">MFKSLALFALLNAVFASASVARAPAAPATASVPGKGPVADAGITVLETCVNTNLNNCLIWTVASLPVGCTNLAANGQANSVSSVQTGGGAGCTLFSSTTCTGASQFVVGTLNDLGVVGFDNKANSFSCVAA</sequence>
<dbReference type="EMBL" id="JACAZI010000029">
    <property type="protein sequence ID" value="KAF7333413.1"/>
    <property type="molecule type" value="Genomic_DNA"/>
</dbReference>
<accession>A0A8H6X330</accession>
<reference evidence="2" key="1">
    <citation type="submission" date="2020-05" db="EMBL/GenBank/DDBJ databases">
        <title>Mycena genomes resolve the evolution of fungal bioluminescence.</title>
        <authorList>
            <person name="Tsai I.J."/>
        </authorList>
    </citation>
    <scope>NUCLEOTIDE SEQUENCE</scope>
    <source>
        <strain evidence="2">CCC161011</strain>
    </source>
</reference>
<evidence type="ECO:0000313" key="2">
    <source>
        <dbReference type="EMBL" id="KAF7333413.1"/>
    </source>
</evidence>
<organism evidence="2 3">
    <name type="scientific">Mycena venus</name>
    <dbReference type="NCBI Taxonomy" id="2733690"/>
    <lineage>
        <taxon>Eukaryota</taxon>
        <taxon>Fungi</taxon>
        <taxon>Dikarya</taxon>
        <taxon>Basidiomycota</taxon>
        <taxon>Agaricomycotina</taxon>
        <taxon>Agaricomycetes</taxon>
        <taxon>Agaricomycetidae</taxon>
        <taxon>Agaricales</taxon>
        <taxon>Marasmiineae</taxon>
        <taxon>Mycenaceae</taxon>
        <taxon>Mycena</taxon>
    </lineage>
</organism>
<keyword evidence="3" id="KW-1185">Reference proteome</keyword>
<feature type="signal peptide" evidence="1">
    <location>
        <begin position="1"/>
        <end position="16"/>
    </location>
</feature>
<dbReference type="Proteomes" id="UP000620124">
    <property type="component" value="Unassembled WGS sequence"/>
</dbReference>
<dbReference type="OrthoDB" id="2826615at2759"/>
<name>A0A8H6X330_9AGAR</name>
<feature type="chain" id="PRO_5034212226" evidence="1">
    <location>
        <begin position="17"/>
        <end position="131"/>
    </location>
</feature>
<keyword evidence="1" id="KW-0732">Signal</keyword>
<comment type="caution">
    <text evidence="2">The sequence shown here is derived from an EMBL/GenBank/DDBJ whole genome shotgun (WGS) entry which is preliminary data.</text>
</comment>
<protein>
    <submittedName>
        <fullName evidence="2">Uncharacterized protein</fullName>
    </submittedName>
</protein>
<gene>
    <name evidence="2" type="ORF">MVEN_02357100</name>
</gene>
<dbReference type="Gene3D" id="2.60.20.10">
    <property type="entry name" value="Crystallins"/>
    <property type="match status" value="1"/>
</dbReference>
<proteinExistence type="predicted"/>